<evidence type="ECO:0000256" key="2">
    <source>
        <dbReference type="ARBA" id="ARBA00022448"/>
    </source>
</evidence>
<evidence type="ECO:0000313" key="10">
    <source>
        <dbReference type="EMBL" id="SEI75502.1"/>
    </source>
</evidence>
<keyword evidence="2 8" id="KW-0813">Transport</keyword>
<feature type="transmembrane region" description="Helical" evidence="8">
    <location>
        <begin position="23"/>
        <end position="44"/>
    </location>
</feature>
<keyword evidence="4" id="KW-0997">Cell inner membrane</keyword>
<evidence type="ECO:0000256" key="3">
    <source>
        <dbReference type="ARBA" id="ARBA00022475"/>
    </source>
</evidence>
<dbReference type="CDD" id="cd06261">
    <property type="entry name" value="TM_PBP2"/>
    <property type="match status" value="1"/>
</dbReference>
<gene>
    <name evidence="10" type="ORF">SAMN05421831_10973</name>
</gene>
<evidence type="ECO:0000256" key="1">
    <source>
        <dbReference type="ARBA" id="ARBA00004429"/>
    </source>
</evidence>
<dbReference type="SUPFAM" id="SSF161098">
    <property type="entry name" value="MetI-like"/>
    <property type="match status" value="1"/>
</dbReference>
<sequence length="344" mass="38605">MMLIKLSPINQRRWCIFRQHKRAYWSTWILAIILCFCVSAEWIANDKPILIIYQGEWLFPILHFYPETHFGGEFATEAEYLDPYVQELLAQATVIWPPLVSYYDTIHYDLPQAAPSPPDSKHWLGTDDQGRDVLTRVVYGTRISLAFALLLTLITSSIGILIGALQGYYAGWVDLIGQRVLEIWSGLPTLFILIILASVIQPGFWWLLAIMSLFSWPTLVDLVRAETLRCRNLDYVRAARALGVSNFSIIRRHILPNAMVASLTFMPFIFTGAVTTLTALDFLGFGLPVGEPSLGELLAQGKNNLQAPWLGLSAFATLAILLSLLVFIGEGLRDAFDPRAVFAS</sequence>
<name>A0A1H6TIA2_9GAMM</name>
<evidence type="ECO:0000313" key="11">
    <source>
        <dbReference type="Proteomes" id="UP000242999"/>
    </source>
</evidence>
<dbReference type="GO" id="GO:0055085">
    <property type="term" value="P:transmembrane transport"/>
    <property type="evidence" value="ECO:0007669"/>
    <property type="project" value="InterPro"/>
</dbReference>
<dbReference type="PROSITE" id="PS50928">
    <property type="entry name" value="ABC_TM1"/>
    <property type="match status" value="1"/>
</dbReference>
<keyword evidence="6 8" id="KW-1133">Transmembrane helix</keyword>
<dbReference type="GO" id="GO:0042884">
    <property type="term" value="P:microcin transport"/>
    <property type="evidence" value="ECO:0007669"/>
    <property type="project" value="TreeGrafter"/>
</dbReference>
<evidence type="ECO:0000256" key="7">
    <source>
        <dbReference type="ARBA" id="ARBA00023136"/>
    </source>
</evidence>
<dbReference type="PANTHER" id="PTHR30325:SF0">
    <property type="entry name" value="INNER MEMBRANE ABC TRANSPORTER PERMEASE PROTEIN YEJE"/>
    <property type="match status" value="1"/>
</dbReference>
<dbReference type="AlphaFoldDB" id="A0A1H6TIA2"/>
<feature type="transmembrane region" description="Helical" evidence="8">
    <location>
        <begin position="260"/>
        <end position="287"/>
    </location>
</feature>
<dbReference type="Pfam" id="PF00528">
    <property type="entry name" value="BPD_transp_1"/>
    <property type="match status" value="1"/>
</dbReference>
<evidence type="ECO:0000256" key="6">
    <source>
        <dbReference type="ARBA" id="ARBA00022989"/>
    </source>
</evidence>
<proteinExistence type="inferred from homology"/>
<dbReference type="Gene3D" id="1.10.3720.10">
    <property type="entry name" value="MetI-like"/>
    <property type="match status" value="1"/>
</dbReference>
<keyword evidence="7 8" id="KW-0472">Membrane</keyword>
<accession>A0A1H6TIA2</accession>
<evidence type="ECO:0000256" key="4">
    <source>
        <dbReference type="ARBA" id="ARBA00022519"/>
    </source>
</evidence>
<feature type="transmembrane region" description="Helical" evidence="8">
    <location>
        <begin position="143"/>
        <end position="168"/>
    </location>
</feature>
<comment type="subcellular location">
    <subcellularLocation>
        <location evidence="1">Cell inner membrane</location>
        <topology evidence="1">Multi-pass membrane protein</topology>
    </subcellularLocation>
    <subcellularLocation>
        <location evidence="8">Cell membrane</location>
        <topology evidence="8">Multi-pass membrane protein</topology>
    </subcellularLocation>
</comment>
<keyword evidence="3" id="KW-1003">Cell membrane</keyword>
<evidence type="ECO:0000256" key="8">
    <source>
        <dbReference type="RuleBase" id="RU363032"/>
    </source>
</evidence>
<keyword evidence="11" id="KW-1185">Reference proteome</keyword>
<feature type="transmembrane region" description="Helical" evidence="8">
    <location>
        <begin position="180"/>
        <end position="198"/>
    </location>
</feature>
<evidence type="ECO:0000256" key="5">
    <source>
        <dbReference type="ARBA" id="ARBA00022692"/>
    </source>
</evidence>
<dbReference type="InterPro" id="IPR035906">
    <property type="entry name" value="MetI-like_sf"/>
</dbReference>
<dbReference type="GO" id="GO:0005886">
    <property type="term" value="C:plasma membrane"/>
    <property type="evidence" value="ECO:0007669"/>
    <property type="project" value="UniProtKB-SubCell"/>
</dbReference>
<dbReference type="PANTHER" id="PTHR30325">
    <property type="entry name" value="MEMBRANE COMPONENT OF ABC TRANSPORTER"/>
    <property type="match status" value="1"/>
</dbReference>
<comment type="similarity">
    <text evidence="8">Belongs to the binding-protein-dependent transport system permease family.</text>
</comment>
<reference evidence="11" key="1">
    <citation type="submission" date="2016-10" db="EMBL/GenBank/DDBJ databases">
        <authorList>
            <person name="Varghese N."/>
            <person name="Submissions S."/>
        </authorList>
    </citation>
    <scope>NUCLEOTIDE SEQUENCE [LARGE SCALE GENOMIC DNA]</scope>
    <source>
        <strain evidence="11">DSM 7165</strain>
    </source>
</reference>
<keyword evidence="5 8" id="KW-0812">Transmembrane</keyword>
<organism evidence="10 11">
    <name type="scientific">Allopseudospirillum japonicum</name>
    <dbReference type="NCBI Taxonomy" id="64971"/>
    <lineage>
        <taxon>Bacteria</taxon>
        <taxon>Pseudomonadati</taxon>
        <taxon>Pseudomonadota</taxon>
        <taxon>Gammaproteobacteria</taxon>
        <taxon>Oceanospirillales</taxon>
        <taxon>Oceanospirillaceae</taxon>
        <taxon>Allopseudospirillum</taxon>
    </lineage>
</organism>
<feature type="transmembrane region" description="Helical" evidence="8">
    <location>
        <begin position="307"/>
        <end position="329"/>
    </location>
</feature>
<dbReference type="NCBIfam" id="NF011596">
    <property type="entry name" value="PRK15021.1"/>
    <property type="match status" value="1"/>
</dbReference>
<dbReference type="InterPro" id="IPR000515">
    <property type="entry name" value="MetI-like"/>
</dbReference>
<dbReference type="STRING" id="64971.SAMN05421831_10973"/>
<protein>
    <submittedName>
        <fullName evidence="10">Microcin C transport system permease protein</fullName>
    </submittedName>
</protein>
<feature type="domain" description="ABC transmembrane type-1" evidence="9">
    <location>
        <begin position="145"/>
        <end position="330"/>
    </location>
</feature>
<dbReference type="EMBL" id="FNYH01000009">
    <property type="protein sequence ID" value="SEI75502.1"/>
    <property type="molecule type" value="Genomic_DNA"/>
</dbReference>
<dbReference type="FunFam" id="1.10.3720.10:FF:000005">
    <property type="entry name" value="Microcin C ABC transporter permease"/>
    <property type="match status" value="1"/>
</dbReference>
<dbReference type="Proteomes" id="UP000242999">
    <property type="component" value="Unassembled WGS sequence"/>
</dbReference>
<evidence type="ECO:0000259" key="9">
    <source>
        <dbReference type="PROSITE" id="PS50928"/>
    </source>
</evidence>